<dbReference type="Gene3D" id="3.20.20.60">
    <property type="entry name" value="Phosphoenolpyruvate-binding domains"/>
    <property type="match status" value="1"/>
</dbReference>
<dbReference type="InterPro" id="IPR040442">
    <property type="entry name" value="Pyrv_kinase-like_dom_sf"/>
</dbReference>
<comment type="cofactor">
    <cofactor evidence="2 11">
        <name>Mg(2+)</name>
        <dbReference type="ChEBI" id="CHEBI:18420"/>
    </cofactor>
</comment>
<evidence type="ECO:0000256" key="3">
    <source>
        <dbReference type="ARBA" id="ARBA00009282"/>
    </source>
</evidence>
<evidence type="ECO:0000256" key="1">
    <source>
        <dbReference type="ARBA" id="ARBA00001050"/>
    </source>
</evidence>
<comment type="function">
    <text evidence="11">Involved in the catabolism of short chain fatty acids (SCFA) via the 2-methylcitrate cycle (propionate degradation route). Catalyzes the thermodynamically favored C-C bond cleavage of (2R,3S)-2-methylisocitrate to yield pyruvate and succinate via an alpha-carboxy-carbanion intermediate.</text>
</comment>
<accession>A0A1N7RPC2</accession>
<name>A0A1N7RPC2_9BURK</name>
<comment type="function">
    <text evidence="9">Involved in the catabolism of short chain fatty acids (SCFA) via the 2-methylcitrate cycle I (propionate degradation route). Catalyzes the thermodynamically favored C-C bond cleavage of (2R,3S)-2-methylisocitrate to yield pyruvate and succinate via an alpha-carboxy-carbanion intermediate.</text>
</comment>
<dbReference type="EMBL" id="CYGY02000011">
    <property type="protein sequence ID" value="SIT36980.1"/>
    <property type="molecule type" value="Genomic_DNA"/>
</dbReference>
<feature type="binding site" evidence="11">
    <location>
        <begin position="83"/>
        <end position="85"/>
    </location>
    <ligand>
        <name>substrate</name>
    </ligand>
</feature>
<dbReference type="AlphaFoldDB" id="A0A1N7RPC2"/>
<dbReference type="SUPFAM" id="SSF51621">
    <property type="entry name" value="Phosphoenolpyruvate/pyruvate domain"/>
    <property type="match status" value="1"/>
</dbReference>
<comment type="function">
    <text evidence="12">Catalyzes the thermodynamically favored C-C bond cleavage of (2R,3S)-2-methylisocitrate to yield pyruvate and succinate.</text>
</comment>
<evidence type="ECO:0000256" key="2">
    <source>
        <dbReference type="ARBA" id="ARBA00001946"/>
    </source>
</evidence>
<comment type="pathway">
    <text evidence="11 12">Organic acid metabolism; propanoate degradation.</text>
</comment>
<evidence type="ECO:0000256" key="12">
    <source>
        <dbReference type="RuleBase" id="RU361121"/>
    </source>
</evidence>
<feature type="binding site" evidence="11">
    <location>
        <position position="125"/>
    </location>
    <ligand>
        <name>Mg(2+)</name>
        <dbReference type="ChEBI" id="CHEBI:18420"/>
    </ligand>
</feature>
<feature type="binding site" evidence="11">
    <location>
        <position position="225"/>
    </location>
    <ligand>
        <name>substrate</name>
    </ligand>
</feature>
<comment type="caution">
    <text evidence="13">The sequence shown here is derived from an EMBL/GenBank/DDBJ whole genome shotgun (WGS) entry which is preliminary data.</text>
</comment>
<feature type="binding site" evidence="11">
    <location>
        <position position="195"/>
    </location>
    <ligand>
        <name>substrate</name>
    </ligand>
</feature>
<comment type="catalytic activity">
    <reaction evidence="1 11 12">
        <text>(2S,3R)-3-hydroxybutane-1,2,3-tricarboxylate = pyruvate + succinate</text>
        <dbReference type="Rhea" id="RHEA:16809"/>
        <dbReference type="ChEBI" id="CHEBI:15361"/>
        <dbReference type="ChEBI" id="CHEBI:30031"/>
        <dbReference type="ChEBI" id="CHEBI:57429"/>
        <dbReference type="EC" id="4.1.3.30"/>
    </reaction>
</comment>
<dbReference type="HAMAP" id="MF_01939">
    <property type="entry name" value="PrpB"/>
    <property type="match status" value="1"/>
</dbReference>
<evidence type="ECO:0000313" key="14">
    <source>
        <dbReference type="Proteomes" id="UP000195569"/>
    </source>
</evidence>
<keyword evidence="5 11" id="KW-0479">Metal-binding</keyword>
<dbReference type="InterPro" id="IPR015813">
    <property type="entry name" value="Pyrv/PenolPyrv_kinase-like_dom"/>
</dbReference>
<feature type="binding site" evidence="11">
    <location>
        <position position="123"/>
    </location>
    <ligand>
        <name>Mg(2+)</name>
        <dbReference type="ChEBI" id="CHEBI:18420"/>
    </ligand>
</feature>
<keyword evidence="6 11" id="KW-0460">Magnesium</keyword>
<evidence type="ECO:0000256" key="5">
    <source>
        <dbReference type="ARBA" id="ARBA00022723"/>
    </source>
</evidence>
<dbReference type="InterPro" id="IPR018523">
    <property type="entry name" value="Isocitrate_lyase_ph_CS"/>
</dbReference>
<keyword evidence="7 11" id="KW-0456">Lyase</keyword>
<dbReference type="Proteomes" id="UP000195569">
    <property type="component" value="Unassembled WGS sequence"/>
</dbReference>
<evidence type="ECO:0000256" key="10">
    <source>
        <dbReference type="ARBA" id="ARBA00073849"/>
    </source>
</evidence>
<dbReference type="GO" id="GO:0046421">
    <property type="term" value="F:methylisocitrate lyase activity"/>
    <property type="evidence" value="ECO:0007669"/>
    <property type="project" value="UniProtKB-UniRule"/>
</dbReference>
<comment type="similarity">
    <text evidence="3 11 12">Belongs to the isocitrate lyase/PEP mutase superfamily. Methylisocitrate lyase family.</text>
</comment>
<organism evidence="13 14">
    <name type="scientific">Paraburkholderia piptadeniae</name>
    <dbReference type="NCBI Taxonomy" id="1701573"/>
    <lineage>
        <taxon>Bacteria</taxon>
        <taxon>Pseudomonadati</taxon>
        <taxon>Pseudomonadota</taxon>
        <taxon>Betaproteobacteria</taxon>
        <taxon>Burkholderiales</taxon>
        <taxon>Burkholderiaceae</taxon>
        <taxon>Paraburkholderia</taxon>
    </lineage>
</organism>
<dbReference type="InterPro" id="IPR012695">
    <property type="entry name" value="PrpB"/>
</dbReference>
<evidence type="ECO:0000256" key="7">
    <source>
        <dbReference type="ARBA" id="ARBA00023239"/>
    </source>
</evidence>
<reference evidence="13" key="1">
    <citation type="submission" date="2016-12" db="EMBL/GenBank/DDBJ databases">
        <authorList>
            <person name="Moulin L."/>
        </authorList>
    </citation>
    <scope>NUCLEOTIDE SEQUENCE [LARGE SCALE GENOMIC DNA]</scope>
    <source>
        <strain evidence="13">STM 7183</strain>
    </source>
</reference>
<dbReference type="PROSITE" id="PS00161">
    <property type="entry name" value="ISOCITRATE_LYASE"/>
    <property type="match status" value="1"/>
</dbReference>
<feature type="binding site" evidence="11">
    <location>
        <position position="307"/>
    </location>
    <ligand>
        <name>substrate</name>
    </ligand>
</feature>
<feature type="binding site" evidence="11">
    <location>
        <begin position="160"/>
        <end position="161"/>
    </location>
    <ligand>
        <name>substrate</name>
    </ligand>
</feature>
<evidence type="ECO:0000256" key="11">
    <source>
        <dbReference type="HAMAP-Rule" id="MF_01939"/>
    </source>
</evidence>
<feature type="binding site" evidence="11">
    <location>
        <position position="278"/>
    </location>
    <ligand>
        <name>substrate</name>
    </ligand>
</feature>
<sequence length="331" mass="35897">MLFERAFHKIRDLATRSTLARCLRLEARNQRSPKLNSAKQPASAGAAFRQAVAEGQPLQVVGAITAYAAKMAEAVGFKAVYLSGGGVAANSLGIPDLGISTMDDVLTDARRITDATNLPLLVDIDTGWGGAFNIARTVRSFIKAGVAAVHLEDQVGQKRCGHRPNKEVVAKEEMVDRVKAAVDARTDDQFVIMARTDAAAAEGIDAAIERAVAYVEAGADMIFPEAMKTLDDYRRFKAAVKVPILANLTEFGSTPFFTTTELREANVDIALYCCGAYRAMNAAALNFYETVLRDGTQKAAVPTMQTRDDLYKYLGYHAYEDKLDALFAANK</sequence>
<protein>
    <recommendedName>
        <fullName evidence="10 11">2-methylisocitrate lyase</fullName>
        <shortName evidence="11">2-MIC</shortName>
        <shortName evidence="11">MICL</shortName>
        <ecNumber evidence="4 11">4.1.3.30</ecNumber>
    </recommendedName>
    <alternativeName>
        <fullName evidence="11">(2R,3S)-2-methylisocitrate lyase</fullName>
    </alternativeName>
</protein>
<gene>
    <name evidence="11 13" type="primary">prpB</name>
    <name evidence="13" type="ORF">BN2476_110042</name>
</gene>
<dbReference type="GO" id="GO:0000287">
    <property type="term" value="F:magnesium ion binding"/>
    <property type="evidence" value="ECO:0007669"/>
    <property type="project" value="UniProtKB-UniRule"/>
</dbReference>
<dbReference type="EC" id="4.1.3.30" evidence="4 11"/>
<dbReference type="PANTHER" id="PTHR42905:SF5">
    <property type="entry name" value="CARBOXYVINYL-CARBOXYPHOSPHONATE PHOSPHORYLMUTASE, CHLOROPLASTIC"/>
    <property type="match status" value="1"/>
</dbReference>
<dbReference type="UniPathway" id="UPA00946"/>
<evidence type="ECO:0000256" key="4">
    <source>
        <dbReference type="ARBA" id="ARBA00012260"/>
    </source>
</evidence>
<dbReference type="NCBIfam" id="TIGR02317">
    <property type="entry name" value="prpB"/>
    <property type="match status" value="1"/>
</dbReference>
<dbReference type="FunFam" id="3.20.20.60:FF:000009">
    <property type="entry name" value="2-methylisocitrate lyase"/>
    <property type="match status" value="1"/>
</dbReference>
<evidence type="ECO:0000313" key="13">
    <source>
        <dbReference type="EMBL" id="SIT36980.1"/>
    </source>
</evidence>
<comment type="subunit">
    <text evidence="8 11">Homotetramer; dimer of dimers.</text>
</comment>
<dbReference type="GO" id="GO:0019629">
    <property type="term" value="P:propionate catabolic process, 2-methylcitrate cycle"/>
    <property type="evidence" value="ECO:0007669"/>
    <property type="project" value="UniProtKB-UniRule"/>
</dbReference>
<feature type="binding site" evidence="11">
    <location>
        <begin position="247"/>
        <end position="249"/>
    </location>
    <ligand>
        <name>substrate</name>
    </ligand>
</feature>
<keyword evidence="14" id="KW-1185">Reference proteome</keyword>
<dbReference type="PANTHER" id="PTHR42905">
    <property type="entry name" value="PHOSPHOENOLPYRUVATE CARBOXYLASE"/>
    <property type="match status" value="1"/>
</dbReference>
<proteinExistence type="inferred from homology"/>
<evidence type="ECO:0000256" key="8">
    <source>
        <dbReference type="ARBA" id="ARBA00044762"/>
    </source>
</evidence>
<dbReference type="InterPro" id="IPR039556">
    <property type="entry name" value="ICL/PEPM"/>
</dbReference>
<dbReference type="NCBIfam" id="NF008455">
    <property type="entry name" value="PRK11320.1"/>
    <property type="match status" value="1"/>
</dbReference>
<dbReference type="CDD" id="cd00377">
    <property type="entry name" value="ICL_PEPM"/>
    <property type="match status" value="1"/>
</dbReference>
<evidence type="ECO:0000256" key="9">
    <source>
        <dbReference type="ARBA" id="ARBA00057039"/>
    </source>
</evidence>
<evidence type="ECO:0000256" key="6">
    <source>
        <dbReference type="ARBA" id="ARBA00022842"/>
    </source>
</evidence>
<dbReference type="Pfam" id="PF13714">
    <property type="entry name" value="PEP_mutase"/>
    <property type="match status" value="1"/>
</dbReference>